<dbReference type="EMBL" id="CADCTU010000332">
    <property type="protein sequence ID" value="CAA9310712.1"/>
    <property type="molecule type" value="Genomic_DNA"/>
</dbReference>
<evidence type="ECO:0000313" key="1">
    <source>
        <dbReference type="EMBL" id="CAA9310712.1"/>
    </source>
</evidence>
<accession>A0A6J4KQI3</accession>
<organism evidence="1">
    <name type="scientific">uncultured Gemmatimonadaceae bacterium</name>
    <dbReference type="NCBI Taxonomy" id="246130"/>
    <lineage>
        <taxon>Bacteria</taxon>
        <taxon>Pseudomonadati</taxon>
        <taxon>Gemmatimonadota</taxon>
        <taxon>Gemmatimonadia</taxon>
        <taxon>Gemmatimonadales</taxon>
        <taxon>Gemmatimonadaceae</taxon>
        <taxon>environmental samples</taxon>
    </lineage>
</organism>
<dbReference type="AlphaFoldDB" id="A0A6J4KQI3"/>
<protein>
    <submittedName>
        <fullName evidence="1">Uncharacterized protein</fullName>
    </submittedName>
</protein>
<name>A0A6J4KQI3_9BACT</name>
<feature type="non-terminal residue" evidence="1">
    <location>
        <position position="1"/>
    </location>
</feature>
<gene>
    <name evidence="1" type="ORF">AVDCRST_MAG11-1468</name>
</gene>
<sequence>PSGVRMAGDSTAAPAAPLACARAGSDALLGVARDLLVALPLTLAEGAIWRDSTSATSCRGNVPLTTSTVHEYRVARVAADSATGARTATVERRSRATIAGQGAGGSVGTTVVGTGSGQARLTFDLAAGRYEGGELTSAAELTVTTAAGVQTLRQRGTTRVTRVPSP</sequence>
<reference evidence="1" key="1">
    <citation type="submission" date="2020-02" db="EMBL/GenBank/DDBJ databases">
        <authorList>
            <person name="Meier V. D."/>
        </authorList>
    </citation>
    <scope>NUCLEOTIDE SEQUENCE</scope>
    <source>
        <strain evidence="1">AVDCRST_MAG11</strain>
    </source>
</reference>
<proteinExistence type="predicted"/>